<organism evidence="1 2">
    <name type="scientific">Tulasnella calospora MUT 4182</name>
    <dbReference type="NCBI Taxonomy" id="1051891"/>
    <lineage>
        <taxon>Eukaryota</taxon>
        <taxon>Fungi</taxon>
        <taxon>Dikarya</taxon>
        <taxon>Basidiomycota</taxon>
        <taxon>Agaricomycotina</taxon>
        <taxon>Agaricomycetes</taxon>
        <taxon>Cantharellales</taxon>
        <taxon>Tulasnellaceae</taxon>
        <taxon>Tulasnella</taxon>
    </lineage>
</organism>
<dbReference type="Proteomes" id="UP000054248">
    <property type="component" value="Unassembled WGS sequence"/>
</dbReference>
<gene>
    <name evidence="1" type="ORF">M407DRAFT_24781</name>
</gene>
<proteinExistence type="predicted"/>
<dbReference type="HOGENOM" id="CLU_1210567_0_0_1"/>
<dbReference type="AlphaFoldDB" id="A0A0C3QHD1"/>
<sequence>MSRNSNPEGVWSRIIEQFGGVPLYAEHDSRCVDGAASNTSPRAIRAAVGGVGGFRAMMSVVRSQSFQSRIRKTDLPPHPLLQHLQNFPKANAMCSGLTCTHNFPSYVSPRLNTDIVFPLHRRSWVEKLVHLVAKRFRFALGISTPAILGLSAYIYLRWRKDGLGHLGAADIQLRYHVSTSASSSAPPSHPVNNIDSAMANDDSRGYSLSQECTRTFAREIELAKIKPER</sequence>
<reference evidence="1 2" key="1">
    <citation type="submission" date="2014-04" db="EMBL/GenBank/DDBJ databases">
        <authorList>
            <consortium name="DOE Joint Genome Institute"/>
            <person name="Kuo A."/>
            <person name="Girlanda M."/>
            <person name="Perotto S."/>
            <person name="Kohler A."/>
            <person name="Nagy L.G."/>
            <person name="Floudas D."/>
            <person name="Copeland A."/>
            <person name="Barry K.W."/>
            <person name="Cichocki N."/>
            <person name="Veneault-Fourrey C."/>
            <person name="LaButti K."/>
            <person name="Lindquist E.A."/>
            <person name="Lipzen A."/>
            <person name="Lundell T."/>
            <person name="Morin E."/>
            <person name="Murat C."/>
            <person name="Sun H."/>
            <person name="Tunlid A."/>
            <person name="Henrissat B."/>
            <person name="Grigoriev I.V."/>
            <person name="Hibbett D.S."/>
            <person name="Martin F."/>
            <person name="Nordberg H.P."/>
            <person name="Cantor M.N."/>
            <person name="Hua S.X."/>
        </authorList>
    </citation>
    <scope>NUCLEOTIDE SEQUENCE [LARGE SCALE GENOMIC DNA]</scope>
    <source>
        <strain evidence="1 2">MUT 4182</strain>
    </source>
</reference>
<keyword evidence="2" id="KW-1185">Reference proteome</keyword>
<evidence type="ECO:0000313" key="2">
    <source>
        <dbReference type="Proteomes" id="UP000054248"/>
    </source>
</evidence>
<accession>A0A0C3QHD1</accession>
<protein>
    <submittedName>
        <fullName evidence="1">Uncharacterized protein</fullName>
    </submittedName>
</protein>
<name>A0A0C3QHD1_9AGAM</name>
<dbReference type="EMBL" id="KN823033">
    <property type="protein sequence ID" value="KIO25931.1"/>
    <property type="molecule type" value="Genomic_DNA"/>
</dbReference>
<reference evidence="2" key="2">
    <citation type="submission" date="2015-01" db="EMBL/GenBank/DDBJ databases">
        <title>Evolutionary Origins and Diversification of the Mycorrhizal Mutualists.</title>
        <authorList>
            <consortium name="DOE Joint Genome Institute"/>
            <consortium name="Mycorrhizal Genomics Consortium"/>
            <person name="Kohler A."/>
            <person name="Kuo A."/>
            <person name="Nagy L.G."/>
            <person name="Floudas D."/>
            <person name="Copeland A."/>
            <person name="Barry K.W."/>
            <person name="Cichocki N."/>
            <person name="Veneault-Fourrey C."/>
            <person name="LaButti K."/>
            <person name="Lindquist E.A."/>
            <person name="Lipzen A."/>
            <person name="Lundell T."/>
            <person name="Morin E."/>
            <person name="Murat C."/>
            <person name="Riley R."/>
            <person name="Ohm R."/>
            <person name="Sun H."/>
            <person name="Tunlid A."/>
            <person name="Henrissat B."/>
            <person name="Grigoriev I.V."/>
            <person name="Hibbett D.S."/>
            <person name="Martin F."/>
        </authorList>
    </citation>
    <scope>NUCLEOTIDE SEQUENCE [LARGE SCALE GENOMIC DNA]</scope>
    <source>
        <strain evidence="2">MUT 4182</strain>
    </source>
</reference>
<evidence type="ECO:0000313" key="1">
    <source>
        <dbReference type="EMBL" id="KIO25931.1"/>
    </source>
</evidence>